<dbReference type="Proteomes" id="UP000249748">
    <property type="component" value="Unassembled WGS sequence"/>
</dbReference>
<organism evidence="1 2">
    <name type="scientific">Aspergillus costaricaensis CBS 115574</name>
    <dbReference type="NCBI Taxonomy" id="1448317"/>
    <lineage>
        <taxon>Eukaryota</taxon>
        <taxon>Fungi</taxon>
        <taxon>Dikarya</taxon>
        <taxon>Ascomycota</taxon>
        <taxon>Pezizomycotina</taxon>
        <taxon>Eurotiomycetes</taxon>
        <taxon>Eurotiomycetidae</taxon>
        <taxon>Eurotiales</taxon>
        <taxon>Aspergillaceae</taxon>
        <taxon>Aspergillus</taxon>
        <taxon>Aspergillus subgen. Circumdati</taxon>
    </lineage>
</organism>
<protein>
    <submittedName>
        <fullName evidence="1">Uncharacterized protein</fullName>
    </submittedName>
</protein>
<name>A0ACD1IIN5_9EURO</name>
<proteinExistence type="predicted"/>
<accession>A0ACD1IIN5</accession>
<keyword evidence="2" id="KW-1185">Reference proteome</keyword>
<evidence type="ECO:0000313" key="1">
    <source>
        <dbReference type="EMBL" id="RAK90421.1"/>
    </source>
</evidence>
<dbReference type="EMBL" id="KZ824544">
    <property type="protein sequence ID" value="RAK90421.1"/>
    <property type="molecule type" value="Genomic_DNA"/>
</dbReference>
<gene>
    <name evidence="1" type="ORF">BO79DRAFT_253205</name>
</gene>
<reference evidence="1" key="1">
    <citation type="submission" date="2018-02" db="EMBL/GenBank/DDBJ databases">
        <title>The genomes of Aspergillus section Nigri reveals drivers in fungal speciation.</title>
        <authorList>
            <consortium name="DOE Joint Genome Institute"/>
            <person name="Vesth T.C."/>
            <person name="Nybo J."/>
            <person name="Theobald S."/>
            <person name="Brandl J."/>
            <person name="Frisvad J.C."/>
            <person name="Nielsen K.F."/>
            <person name="Lyhne E.K."/>
            <person name="Kogle M.E."/>
            <person name="Kuo A."/>
            <person name="Riley R."/>
            <person name="Clum A."/>
            <person name="Nolan M."/>
            <person name="Lipzen A."/>
            <person name="Salamov A."/>
            <person name="Henrissat B."/>
            <person name="Wiebenga A."/>
            <person name="De vries R.P."/>
            <person name="Grigoriev I.V."/>
            <person name="Mortensen U.H."/>
            <person name="Andersen M.R."/>
            <person name="Baker S.E."/>
        </authorList>
    </citation>
    <scope>NUCLEOTIDE SEQUENCE</scope>
    <source>
        <strain evidence="1">CBS 115574</strain>
    </source>
</reference>
<evidence type="ECO:0000313" key="2">
    <source>
        <dbReference type="Proteomes" id="UP000249748"/>
    </source>
</evidence>
<sequence>MTVGLTLISRTTYIFKRQYIFISGGVLGTVGSIICARADSVNAFIRGMTLIGLAASTQVSYFYVVAELVLMKYHFAANSLMYIFTTPGGAFAPAIGESTPHHLCRLAGSVLHPDYH</sequence>